<evidence type="ECO:0000256" key="1">
    <source>
        <dbReference type="ARBA" id="ARBA00022605"/>
    </source>
</evidence>
<dbReference type="GO" id="GO:0016746">
    <property type="term" value="F:acyltransferase activity"/>
    <property type="evidence" value="ECO:0007669"/>
    <property type="project" value="UniProtKB-KW"/>
</dbReference>
<dbReference type="InterPro" id="IPR053376">
    <property type="entry name" value="Serine_acetyltransferase"/>
</dbReference>
<organism evidence="4 5">
    <name type="scientific">Corallococcus terminator</name>
    <dbReference type="NCBI Taxonomy" id="2316733"/>
    <lineage>
        <taxon>Bacteria</taxon>
        <taxon>Pseudomonadati</taxon>
        <taxon>Myxococcota</taxon>
        <taxon>Myxococcia</taxon>
        <taxon>Myxococcales</taxon>
        <taxon>Cystobacterineae</taxon>
        <taxon>Myxococcaceae</taxon>
        <taxon>Corallococcus</taxon>
    </lineage>
</organism>
<dbReference type="OrthoDB" id="9801456at2"/>
<keyword evidence="1" id="KW-0028">Amino-acid biosynthesis</keyword>
<dbReference type="EMBL" id="RAVZ01000107">
    <property type="protein sequence ID" value="RKG86828.1"/>
    <property type="molecule type" value="Genomic_DNA"/>
</dbReference>
<evidence type="ECO:0000256" key="2">
    <source>
        <dbReference type="ARBA" id="ARBA00022679"/>
    </source>
</evidence>
<proteinExistence type="predicted"/>
<dbReference type="InterPro" id="IPR045304">
    <property type="entry name" value="LbH_SAT"/>
</dbReference>
<name>A0A3A8IVY5_9BACT</name>
<dbReference type="InterPro" id="IPR042122">
    <property type="entry name" value="Ser_AcTrfase_N_sf"/>
</dbReference>
<keyword evidence="5" id="KW-1185">Reference proteome</keyword>
<evidence type="ECO:0000313" key="4">
    <source>
        <dbReference type="EMBL" id="RKG86828.1"/>
    </source>
</evidence>
<gene>
    <name evidence="4" type="ORF">D7V88_17060</name>
</gene>
<comment type="caution">
    <text evidence="4">The sequence shown here is derived from an EMBL/GenBank/DDBJ whole genome shotgun (WGS) entry which is preliminary data.</text>
</comment>
<dbReference type="AlphaFoldDB" id="A0A3A8IVY5"/>
<keyword evidence="2 4" id="KW-0808">Transferase</keyword>
<reference evidence="5" key="1">
    <citation type="submission" date="2018-09" db="EMBL/GenBank/DDBJ databases">
        <authorList>
            <person name="Livingstone P.G."/>
            <person name="Whitworth D.E."/>
        </authorList>
    </citation>
    <scope>NUCLEOTIDE SEQUENCE [LARGE SCALE GENOMIC DNA]</scope>
    <source>
        <strain evidence="5">CA054A</strain>
    </source>
</reference>
<dbReference type="Gene3D" id="2.160.10.10">
    <property type="entry name" value="Hexapeptide repeat proteins"/>
    <property type="match status" value="1"/>
</dbReference>
<evidence type="ECO:0000313" key="5">
    <source>
        <dbReference type="Proteomes" id="UP000268094"/>
    </source>
</evidence>
<accession>A0A3A8IVY5</accession>
<evidence type="ECO:0000256" key="3">
    <source>
        <dbReference type="ARBA" id="ARBA00023315"/>
    </source>
</evidence>
<protein>
    <submittedName>
        <fullName evidence="4">Serine acetyltransferase</fullName>
    </submittedName>
</protein>
<dbReference type="InterPro" id="IPR011004">
    <property type="entry name" value="Trimer_LpxA-like_sf"/>
</dbReference>
<dbReference type="RefSeq" id="WP_120541703.1">
    <property type="nucleotide sequence ID" value="NZ_RAVZ01000107.1"/>
</dbReference>
<sequence>MDDPNARLVATLLEARQRHCFPPDVRKAAPEFVAQVLGLLFPHFAERLECNAAAVRRDVTAVEANLQRIQGLLAPHYPSTDAGLSTHFMAGLPDIYAWLQQDAQAIFEADPAARSVDEVVLTYPGFYAIAIYRVAHALHQLGFPLLPRLLTEYAHQRTGVDIHPGATIGRRFVIDHGTGVVIGETTMLGDNVKLYQGVTLGALMVEKALADKKRHPTIEDDVVVYANATILGGATVVGRGSIIAGNAWLTQSVPPQSVVTRRSEVRARHGDEGLDVLDYQI</sequence>
<dbReference type="GO" id="GO:0008652">
    <property type="term" value="P:amino acid biosynthetic process"/>
    <property type="evidence" value="ECO:0007669"/>
    <property type="project" value="UniProtKB-KW"/>
</dbReference>
<dbReference type="SUPFAM" id="SSF51161">
    <property type="entry name" value="Trimeric LpxA-like enzymes"/>
    <property type="match status" value="1"/>
</dbReference>
<dbReference type="Proteomes" id="UP000268094">
    <property type="component" value="Unassembled WGS sequence"/>
</dbReference>
<dbReference type="CDD" id="cd03354">
    <property type="entry name" value="LbH_SAT"/>
    <property type="match status" value="1"/>
</dbReference>
<dbReference type="NCBIfam" id="NF041874">
    <property type="entry name" value="EPS_EpsC"/>
    <property type="match status" value="1"/>
</dbReference>
<dbReference type="PANTHER" id="PTHR42811">
    <property type="entry name" value="SERINE ACETYLTRANSFERASE"/>
    <property type="match status" value="1"/>
</dbReference>
<keyword evidence="3" id="KW-0012">Acyltransferase</keyword>
<dbReference type="Gene3D" id="1.10.3130.10">
    <property type="entry name" value="serine acetyltransferase, domain 1"/>
    <property type="match status" value="1"/>
</dbReference>